<name>A0A345Z3M3_9MOLU</name>
<dbReference type="PROSITE" id="PS00065">
    <property type="entry name" value="D_2_HYDROXYACID_DH_1"/>
    <property type="match status" value="1"/>
</dbReference>
<feature type="domain" description="D-isomer specific 2-hydroxyacid dehydrogenase catalytic" evidence="5">
    <location>
        <begin position="23"/>
        <end position="329"/>
    </location>
</feature>
<dbReference type="InterPro" id="IPR029752">
    <property type="entry name" value="D-isomer_DH_CS1"/>
</dbReference>
<dbReference type="OrthoDB" id="9805416at2"/>
<keyword evidence="8" id="KW-1185">Reference proteome</keyword>
<dbReference type="RefSeq" id="WP_115558110.1">
    <property type="nucleotide sequence ID" value="NZ_CP031376.1"/>
</dbReference>
<accession>A0A345Z3M3</accession>
<keyword evidence="2 4" id="KW-0560">Oxidoreductase</keyword>
<dbReference type="GO" id="GO:0008720">
    <property type="term" value="F:D-lactate dehydrogenase (NAD+) activity"/>
    <property type="evidence" value="ECO:0007669"/>
    <property type="project" value="TreeGrafter"/>
</dbReference>
<protein>
    <submittedName>
        <fullName evidence="7">D-lactate dehydrogenase</fullName>
    </submittedName>
</protein>
<dbReference type="InterPro" id="IPR036291">
    <property type="entry name" value="NAD(P)-bd_dom_sf"/>
</dbReference>
<dbReference type="PROSITE" id="PS00671">
    <property type="entry name" value="D_2_HYDROXYACID_DH_3"/>
    <property type="match status" value="1"/>
</dbReference>
<dbReference type="Gene3D" id="3.40.50.720">
    <property type="entry name" value="NAD(P)-binding Rossmann-like Domain"/>
    <property type="match status" value="2"/>
</dbReference>
<dbReference type="AlphaFoldDB" id="A0A345Z3M3"/>
<evidence type="ECO:0000259" key="5">
    <source>
        <dbReference type="Pfam" id="PF00389"/>
    </source>
</evidence>
<evidence type="ECO:0000313" key="7">
    <source>
        <dbReference type="EMBL" id="AXK51202.1"/>
    </source>
</evidence>
<dbReference type="SUPFAM" id="SSF51735">
    <property type="entry name" value="NAD(P)-binding Rossmann-fold domains"/>
    <property type="match status" value="1"/>
</dbReference>
<evidence type="ECO:0000259" key="6">
    <source>
        <dbReference type="Pfam" id="PF02826"/>
    </source>
</evidence>
<keyword evidence="3" id="KW-0520">NAD</keyword>
<sequence length="330" mass="37248">MKIICYGVRDVEAVVFNKINQEYGFDLTLLEDLLDDKTVLKAKGHDAVLLMTNCYANEARLEIIKNFGIKYLLTRTVGTNHIDILKAKELGFLMGHVPGYSPNAISELAFSMGMSMLRNNFYCYEKFLNQDFTVDSQMFSTEARNSTIGIIGTGRIGLETAKSWKGMGANVIGYDVFKSDNAKGILEYKDLEYLLANSNLISLHIPYIPGQNLHFINKEVISKMKKGVIIVNTSRGELINLEDLVNALKSQHVKQAALDVIENEDQLFFKKWKNDMKSTVQKELISMHPRVIVTPHIAYFTDEAIKNMVETSFENIKELVATGTCKNPIK</sequence>
<proteinExistence type="inferred from homology"/>
<dbReference type="SUPFAM" id="SSF52283">
    <property type="entry name" value="Formate/glycerate dehydrogenase catalytic domain-like"/>
    <property type="match status" value="1"/>
</dbReference>
<dbReference type="EMBL" id="CP031376">
    <property type="protein sequence ID" value="AXK51202.1"/>
    <property type="molecule type" value="Genomic_DNA"/>
</dbReference>
<dbReference type="InterPro" id="IPR006140">
    <property type="entry name" value="D-isomer_DH_NAD-bd"/>
</dbReference>
<dbReference type="Pfam" id="PF00389">
    <property type="entry name" value="2-Hacid_dh"/>
    <property type="match status" value="1"/>
</dbReference>
<dbReference type="Pfam" id="PF02826">
    <property type="entry name" value="2-Hacid_dh_C"/>
    <property type="match status" value="1"/>
</dbReference>
<dbReference type="GO" id="GO:0051287">
    <property type="term" value="F:NAD binding"/>
    <property type="evidence" value="ECO:0007669"/>
    <property type="project" value="InterPro"/>
</dbReference>
<gene>
    <name evidence="7" type="primary">ldhA</name>
    <name evidence="7" type="ORF">SALLE_v1c05280</name>
</gene>
<dbReference type="InterPro" id="IPR006139">
    <property type="entry name" value="D-isomer_2_OHA_DH_cat_dom"/>
</dbReference>
<reference evidence="7 8" key="1">
    <citation type="submission" date="2018-07" db="EMBL/GenBank/DDBJ databases">
        <title>Complete genome sequence of Spiroplasma alleghenense PLHS-1 (ATCC 51752).</title>
        <authorList>
            <person name="Chou L."/>
            <person name="Lee T.-Y."/>
            <person name="Tsai Y.-M."/>
            <person name="Kuo C.-H."/>
        </authorList>
    </citation>
    <scope>NUCLEOTIDE SEQUENCE [LARGE SCALE GENOMIC DNA]</scope>
    <source>
        <strain evidence="7 8">PLHS-1</strain>
    </source>
</reference>
<dbReference type="InterPro" id="IPR058205">
    <property type="entry name" value="D-LDH-like"/>
</dbReference>
<evidence type="ECO:0000313" key="8">
    <source>
        <dbReference type="Proteomes" id="UP000254792"/>
    </source>
</evidence>
<dbReference type="InterPro" id="IPR029753">
    <property type="entry name" value="D-isomer_DH_CS"/>
</dbReference>
<evidence type="ECO:0000256" key="3">
    <source>
        <dbReference type="ARBA" id="ARBA00023027"/>
    </source>
</evidence>
<dbReference type="KEGG" id="salx:SALLE_v1c05280"/>
<dbReference type="PANTHER" id="PTHR43026">
    <property type="entry name" value="2-HYDROXYACID DEHYDROGENASE HOMOLOG 1-RELATED"/>
    <property type="match status" value="1"/>
</dbReference>
<comment type="similarity">
    <text evidence="1 4">Belongs to the D-isomer specific 2-hydroxyacid dehydrogenase family.</text>
</comment>
<evidence type="ECO:0000256" key="1">
    <source>
        <dbReference type="ARBA" id="ARBA00005854"/>
    </source>
</evidence>
<dbReference type="PANTHER" id="PTHR43026:SF1">
    <property type="entry name" value="2-HYDROXYACID DEHYDROGENASE HOMOLOG 1-RELATED"/>
    <property type="match status" value="1"/>
</dbReference>
<feature type="domain" description="D-isomer specific 2-hydroxyacid dehydrogenase NAD-binding" evidence="6">
    <location>
        <begin position="112"/>
        <end position="298"/>
    </location>
</feature>
<organism evidence="7 8">
    <name type="scientific">Spiroplasma alleghenense</name>
    <dbReference type="NCBI Taxonomy" id="216931"/>
    <lineage>
        <taxon>Bacteria</taxon>
        <taxon>Bacillati</taxon>
        <taxon>Mycoplasmatota</taxon>
        <taxon>Mollicutes</taxon>
        <taxon>Entomoplasmatales</taxon>
        <taxon>Spiroplasmataceae</taxon>
        <taxon>Spiroplasma</taxon>
    </lineage>
</organism>
<evidence type="ECO:0000256" key="4">
    <source>
        <dbReference type="RuleBase" id="RU003719"/>
    </source>
</evidence>
<dbReference type="Proteomes" id="UP000254792">
    <property type="component" value="Chromosome"/>
</dbReference>
<evidence type="ECO:0000256" key="2">
    <source>
        <dbReference type="ARBA" id="ARBA00023002"/>
    </source>
</evidence>